<feature type="domain" description="4Fe-4S ferredoxin-type" evidence="9">
    <location>
        <begin position="493"/>
        <end position="523"/>
    </location>
</feature>
<evidence type="ECO:0000256" key="5">
    <source>
        <dbReference type="ARBA" id="ARBA00022827"/>
    </source>
</evidence>
<protein>
    <submittedName>
        <fullName evidence="10">CoB--CoM heterodisulfide reductase iron-sulfur subunit A family protein</fullName>
    </submittedName>
</protein>
<comment type="cofactor">
    <cofactor evidence="1">
        <name>FAD</name>
        <dbReference type="ChEBI" id="CHEBI:57692"/>
    </cofactor>
</comment>
<dbReference type="AlphaFoldDB" id="A0A660SF80"/>
<dbReference type="InterPro" id="IPR017900">
    <property type="entry name" value="4Fe4S_Fe_S_CS"/>
</dbReference>
<keyword evidence="8" id="KW-0411">Iron-sulfur</keyword>
<name>A0A660SF80_UNCW3</name>
<dbReference type="Pfam" id="PF12838">
    <property type="entry name" value="Fer4_7"/>
    <property type="match status" value="1"/>
</dbReference>
<accession>A0A660SF80</accession>
<dbReference type="Gene3D" id="3.50.50.60">
    <property type="entry name" value="FAD/NAD(P)-binding domain"/>
    <property type="match status" value="2"/>
</dbReference>
<comment type="similarity">
    <text evidence="2">Belongs to the HdrA family.</text>
</comment>
<dbReference type="PRINTS" id="PR00368">
    <property type="entry name" value="FADPNR"/>
</dbReference>
<keyword evidence="7" id="KW-0408">Iron</keyword>
<keyword evidence="5" id="KW-0274">FAD</keyword>
<gene>
    <name evidence="10" type="ORF">DRP53_10285</name>
</gene>
<dbReference type="Pfam" id="PF07992">
    <property type="entry name" value="Pyr_redox_2"/>
    <property type="match status" value="1"/>
</dbReference>
<reference evidence="10 11" key="1">
    <citation type="submission" date="2018-06" db="EMBL/GenBank/DDBJ databases">
        <title>Extensive metabolic versatility and redundancy in microbially diverse, dynamic hydrothermal sediments.</title>
        <authorList>
            <person name="Dombrowski N."/>
            <person name="Teske A."/>
            <person name="Baker B.J."/>
        </authorList>
    </citation>
    <scope>NUCLEOTIDE SEQUENCE [LARGE SCALE GENOMIC DNA]</scope>
    <source>
        <strain evidence="10">B36_G15</strain>
    </source>
</reference>
<dbReference type="InterPro" id="IPR023753">
    <property type="entry name" value="FAD/NAD-binding_dom"/>
</dbReference>
<dbReference type="GO" id="GO:0051539">
    <property type="term" value="F:4 iron, 4 sulfur cluster binding"/>
    <property type="evidence" value="ECO:0007669"/>
    <property type="project" value="UniProtKB-KW"/>
</dbReference>
<comment type="caution">
    <text evidence="10">The sequence shown here is derived from an EMBL/GenBank/DDBJ whole genome shotgun (WGS) entry which is preliminary data.</text>
</comment>
<dbReference type="Proteomes" id="UP000268469">
    <property type="component" value="Unassembled WGS sequence"/>
</dbReference>
<evidence type="ECO:0000256" key="2">
    <source>
        <dbReference type="ARBA" id="ARBA00006561"/>
    </source>
</evidence>
<dbReference type="InterPro" id="IPR039650">
    <property type="entry name" value="HdrA-like"/>
</dbReference>
<dbReference type="InterPro" id="IPR036188">
    <property type="entry name" value="FAD/NAD-bd_sf"/>
</dbReference>
<dbReference type="InterPro" id="IPR017896">
    <property type="entry name" value="4Fe4S_Fe-S-bd"/>
</dbReference>
<organism evidence="10 11">
    <name type="scientific">candidate division WOR-3 bacterium</name>
    <dbReference type="NCBI Taxonomy" id="2052148"/>
    <lineage>
        <taxon>Bacteria</taxon>
        <taxon>Bacteria division WOR-3</taxon>
    </lineage>
</organism>
<evidence type="ECO:0000313" key="11">
    <source>
        <dbReference type="Proteomes" id="UP000268469"/>
    </source>
</evidence>
<dbReference type="PROSITE" id="PS00198">
    <property type="entry name" value="4FE4S_FER_1"/>
    <property type="match status" value="1"/>
</dbReference>
<proteinExistence type="inferred from homology"/>
<evidence type="ECO:0000313" key="10">
    <source>
        <dbReference type="EMBL" id="RKX68671.1"/>
    </source>
</evidence>
<evidence type="ECO:0000259" key="9">
    <source>
        <dbReference type="PROSITE" id="PS51379"/>
    </source>
</evidence>
<dbReference type="PANTHER" id="PTHR43498">
    <property type="entry name" value="FERREDOXIN:COB-COM HETERODISULFIDE REDUCTASE SUBUNIT A"/>
    <property type="match status" value="1"/>
</dbReference>
<keyword evidence="4" id="KW-0479">Metal-binding</keyword>
<keyword evidence="6" id="KW-0560">Oxidoreductase</keyword>
<evidence type="ECO:0000256" key="3">
    <source>
        <dbReference type="ARBA" id="ARBA00022485"/>
    </source>
</evidence>
<dbReference type="GO" id="GO:0046872">
    <property type="term" value="F:metal ion binding"/>
    <property type="evidence" value="ECO:0007669"/>
    <property type="project" value="UniProtKB-KW"/>
</dbReference>
<dbReference type="SUPFAM" id="SSF51905">
    <property type="entry name" value="FAD/NAD(P)-binding domain"/>
    <property type="match status" value="1"/>
</dbReference>
<evidence type="ECO:0000256" key="8">
    <source>
        <dbReference type="ARBA" id="ARBA00023014"/>
    </source>
</evidence>
<evidence type="ECO:0000256" key="4">
    <source>
        <dbReference type="ARBA" id="ARBA00022723"/>
    </source>
</evidence>
<evidence type="ECO:0000256" key="6">
    <source>
        <dbReference type="ARBA" id="ARBA00023002"/>
    </source>
</evidence>
<feature type="non-terminal residue" evidence="10">
    <location>
        <position position="526"/>
    </location>
</feature>
<feature type="domain" description="4Fe-4S ferredoxin-type" evidence="9">
    <location>
        <begin position="463"/>
        <end position="492"/>
    </location>
</feature>
<dbReference type="EMBL" id="QNBE01000140">
    <property type="protein sequence ID" value="RKX68671.1"/>
    <property type="molecule type" value="Genomic_DNA"/>
</dbReference>
<evidence type="ECO:0000256" key="7">
    <source>
        <dbReference type="ARBA" id="ARBA00023004"/>
    </source>
</evidence>
<dbReference type="GO" id="GO:0016491">
    <property type="term" value="F:oxidoreductase activity"/>
    <property type="evidence" value="ECO:0007669"/>
    <property type="project" value="UniProtKB-KW"/>
</dbReference>
<dbReference type="PROSITE" id="PS51379">
    <property type="entry name" value="4FE4S_FER_2"/>
    <property type="match status" value="2"/>
</dbReference>
<dbReference type="SUPFAM" id="SSF54862">
    <property type="entry name" value="4Fe-4S ferredoxins"/>
    <property type="match status" value="1"/>
</dbReference>
<evidence type="ECO:0000256" key="1">
    <source>
        <dbReference type="ARBA" id="ARBA00001974"/>
    </source>
</evidence>
<keyword evidence="3" id="KW-0004">4Fe-4S</keyword>
<keyword evidence="5" id="KW-0285">Flavoprotein</keyword>
<sequence>MAKIGLYLCECGPNIKEAIDLDRIGAAIESEGRVFAIERHRLLCSEEGKKFLVETIKKHGFDRIVIAACSPKQHEATFMAALSEGDLNPYLFQLVNIREQCAWMTPDKEAATDKALRLIRAAISRVRYHQPLERKSIECNPDVIIIGGGIAGIEAGLRVAKGRKVYIIDNKELGGMTRKLRHLFPTMADGKEMIESQIEHLRSNDRIELWEGTTVKEILGFFGNFIVTVVRDGEERRLSGGAIVLATGCRPHRPKDLPSHPNLYTAWDFESLPEPPEAKTVAIIHCFDRKKLGYCSRICCVNSMKIAQMIKKRSPQTRVIQFYKNLCLPDPAYERFYHQTRELGIEFIRYQKIEISDRGIGYHSGDQHHQLDADLVILATGLVPNPENERLARMLNIPLDEYGFFKEEHIKLAPIGTVTEGVFVVGGAHGPGSIADASVQAGAAAGRILSALVPGRRLELEAKTSAVRDSLCIGCGVCVQVCAYGAVTIDESRRISVVNEVLCRGCGNCAAACPSGAATHRHFTTR</sequence>
<dbReference type="Gene3D" id="3.30.70.20">
    <property type="match status" value="2"/>
</dbReference>
<dbReference type="PRINTS" id="PR00411">
    <property type="entry name" value="PNDRDTASEI"/>
</dbReference>
<dbReference type="PANTHER" id="PTHR43498:SF1">
    <property type="entry name" value="COB--COM HETERODISULFIDE REDUCTASE IRON-SULFUR SUBUNIT A"/>
    <property type="match status" value="1"/>
</dbReference>